<dbReference type="Gene3D" id="3.90.180.10">
    <property type="entry name" value="Medium-chain alcohol dehydrogenases, catalytic domain"/>
    <property type="match status" value="1"/>
</dbReference>
<protein>
    <submittedName>
        <fullName evidence="8">Zinc-dependent alcohol dehydrogenase family protein</fullName>
    </submittedName>
</protein>
<dbReference type="Proteomes" id="UP000562984">
    <property type="component" value="Unassembled WGS sequence"/>
</dbReference>
<evidence type="ECO:0000256" key="2">
    <source>
        <dbReference type="ARBA" id="ARBA00022723"/>
    </source>
</evidence>
<dbReference type="PROSITE" id="PS00059">
    <property type="entry name" value="ADH_ZINC"/>
    <property type="match status" value="1"/>
</dbReference>
<dbReference type="GO" id="GO:0016491">
    <property type="term" value="F:oxidoreductase activity"/>
    <property type="evidence" value="ECO:0007669"/>
    <property type="project" value="UniProtKB-KW"/>
</dbReference>
<dbReference type="EMBL" id="JABEND010000003">
    <property type="protein sequence ID" value="NNG35413.1"/>
    <property type="molecule type" value="Genomic_DNA"/>
</dbReference>
<feature type="domain" description="Alcohol dehydrogenase-like N-terminal" evidence="7">
    <location>
        <begin position="23"/>
        <end position="129"/>
    </location>
</feature>
<dbReference type="InterPro" id="IPR013154">
    <property type="entry name" value="ADH-like_N"/>
</dbReference>
<name>A0A849A7G0_9ACTN</name>
<dbReference type="Gene3D" id="3.40.50.720">
    <property type="entry name" value="NAD(P)-binding Rossmann-like Domain"/>
    <property type="match status" value="1"/>
</dbReference>
<evidence type="ECO:0000313" key="9">
    <source>
        <dbReference type="Proteomes" id="UP000562984"/>
    </source>
</evidence>
<feature type="domain" description="Alcohol dehydrogenase-like C-terminal" evidence="6">
    <location>
        <begin position="169"/>
        <end position="288"/>
    </location>
</feature>
<comment type="caution">
    <text evidence="8">The sequence shown here is derived from an EMBL/GenBank/DDBJ whole genome shotgun (WGS) entry which is preliminary data.</text>
</comment>
<dbReference type="GO" id="GO:0008270">
    <property type="term" value="F:zinc ion binding"/>
    <property type="evidence" value="ECO:0007669"/>
    <property type="project" value="InterPro"/>
</dbReference>
<evidence type="ECO:0000259" key="7">
    <source>
        <dbReference type="Pfam" id="PF08240"/>
    </source>
</evidence>
<keyword evidence="2 5" id="KW-0479">Metal-binding</keyword>
<dbReference type="RefSeq" id="WP_171199108.1">
    <property type="nucleotide sequence ID" value="NZ_JABEND010000003.1"/>
</dbReference>
<gene>
    <name evidence="8" type="ORF">HKD39_06755</name>
</gene>
<sequence>MKAVVYTAPHQFTVAEVPVPDPGPGQVLITVLQAGLCGTDLHLDAGEFMAAFPMTPGHEVVGVVDALGDGVEQFTVGQQVTVNPNRACGHCPFCREGRPILCPNMTGLGTNLPGFFAEYAVAPVDQVFDAEGLDPDTAVLTEPTSCAVHGVETAAVRPGSSALVIGAGPTGLLLAQLLATGGAAHVAVAAPTRFKLDTAAALGADLVIEIPRGGVDVEALRGSSPTGDGFDLVVEATGSAAVARLCVPVTRSGGTTLIYGVADPDAAFSVNPYDVFRREISVKGSFAEITSFDAALAALRSGRVRGGVGDQQLITHRFALADYGAALKALRGDKTAHKIVITP</sequence>
<organism evidence="8 9">
    <name type="scientific">Nakamurella aerolata</name>
    <dbReference type="NCBI Taxonomy" id="1656892"/>
    <lineage>
        <taxon>Bacteria</taxon>
        <taxon>Bacillati</taxon>
        <taxon>Actinomycetota</taxon>
        <taxon>Actinomycetes</taxon>
        <taxon>Nakamurellales</taxon>
        <taxon>Nakamurellaceae</taxon>
        <taxon>Nakamurella</taxon>
    </lineage>
</organism>
<accession>A0A849A7G0</accession>
<dbReference type="SUPFAM" id="SSF50129">
    <property type="entry name" value="GroES-like"/>
    <property type="match status" value="1"/>
</dbReference>
<dbReference type="InterPro" id="IPR050129">
    <property type="entry name" value="Zn_alcohol_dh"/>
</dbReference>
<dbReference type="SUPFAM" id="SSF51735">
    <property type="entry name" value="NAD(P)-binding Rossmann-fold domains"/>
    <property type="match status" value="1"/>
</dbReference>
<dbReference type="InterPro" id="IPR036291">
    <property type="entry name" value="NAD(P)-bd_dom_sf"/>
</dbReference>
<reference evidence="8 9" key="1">
    <citation type="submission" date="2020-05" db="EMBL/GenBank/DDBJ databases">
        <title>Nakamurella sp. DB0629 isolated from air conditioner.</title>
        <authorList>
            <person name="Kim D.H."/>
            <person name="Kim D.-U."/>
        </authorList>
    </citation>
    <scope>NUCLEOTIDE SEQUENCE [LARGE SCALE GENOMIC DNA]</scope>
    <source>
        <strain evidence="8 9">DB0629</strain>
    </source>
</reference>
<dbReference type="InterPro" id="IPR013149">
    <property type="entry name" value="ADH-like_C"/>
</dbReference>
<evidence type="ECO:0000256" key="3">
    <source>
        <dbReference type="ARBA" id="ARBA00022833"/>
    </source>
</evidence>
<keyword evidence="9" id="KW-1185">Reference proteome</keyword>
<evidence type="ECO:0000259" key="6">
    <source>
        <dbReference type="Pfam" id="PF00107"/>
    </source>
</evidence>
<dbReference type="Pfam" id="PF08240">
    <property type="entry name" value="ADH_N"/>
    <property type="match status" value="1"/>
</dbReference>
<evidence type="ECO:0000256" key="5">
    <source>
        <dbReference type="RuleBase" id="RU361277"/>
    </source>
</evidence>
<dbReference type="AlphaFoldDB" id="A0A849A7G0"/>
<evidence type="ECO:0000256" key="1">
    <source>
        <dbReference type="ARBA" id="ARBA00001947"/>
    </source>
</evidence>
<comment type="cofactor">
    <cofactor evidence="1 5">
        <name>Zn(2+)</name>
        <dbReference type="ChEBI" id="CHEBI:29105"/>
    </cofactor>
</comment>
<dbReference type="InterPro" id="IPR011032">
    <property type="entry name" value="GroES-like_sf"/>
</dbReference>
<evidence type="ECO:0000313" key="8">
    <source>
        <dbReference type="EMBL" id="NNG35413.1"/>
    </source>
</evidence>
<evidence type="ECO:0000256" key="4">
    <source>
        <dbReference type="ARBA" id="ARBA00023002"/>
    </source>
</evidence>
<dbReference type="CDD" id="cd08234">
    <property type="entry name" value="threonine_DH_like"/>
    <property type="match status" value="1"/>
</dbReference>
<proteinExistence type="inferred from homology"/>
<dbReference type="PANTHER" id="PTHR43401">
    <property type="entry name" value="L-THREONINE 3-DEHYDROGENASE"/>
    <property type="match status" value="1"/>
</dbReference>
<dbReference type="PANTHER" id="PTHR43401:SF2">
    <property type="entry name" value="L-THREONINE 3-DEHYDROGENASE"/>
    <property type="match status" value="1"/>
</dbReference>
<dbReference type="Pfam" id="PF00107">
    <property type="entry name" value="ADH_zinc_N"/>
    <property type="match status" value="1"/>
</dbReference>
<keyword evidence="4" id="KW-0560">Oxidoreductase</keyword>
<dbReference type="InterPro" id="IPR002328">
    <property type="entry name" value="ADH_Zn_CS"/>
</dbReference>
<comment type="similarity">
    <text evidence="5">Belongs to the zinc-containing alcohol dehydrogenase family.</text>
</comment>
<keyword evidence="3 5" id="KW-0862">Zinc</keyword>